<feature type="transmembrane region" description="Helical" evidence="1">
    <location>
        <begin position="43"/>
        <end position="64"/>
    </location>
</feature>
<feature type="transmembrane region" description="Helical" evidence="1">
    <location>
        <begin position="84"/>
        <end position="102"/>
    </location>
</feature>
<organism evidence="3 4">
    <name type="scientific">Baekduia soli</name>
    <dbReference type="NCBI Taxonomy" id="496014"/>
    <lineage>
        <taxon>Bacteria</taxon>
        <taxon>Bacillati</taxon>
        <taxon>Actinomycetota</taxon>
        <taxon>Thermoleophilia</taxon>
        <taxon>Solirubrobacterales</taxon>
        <taxon>Baekduiaceae</taxon>
        <taxon>Baekduia</taxon>
    </lineage>
</organism>
<reference evidence="3 4" key="1">
    <citation type="journal article" date="2018" name="J. Microbiol.">
        <title>Baekduia soli gen. nov., sp. nov., a novel bacterium isolated from the soil of Baekdu Mountain and proposal of a novel family name, Baekduiaceae fam. nov.</title>
        <authorList>
            <person name="An D.S."/>
            <person name="Siddiqi M.Z."/>
            <person name="Kim K.H."/>
            <person name="Yu H.S."/>
            <person name="Im W.T."/>
        </authorList>
    </citation>
    <scope>NUCLEOTIDE SEQUENCE [LARGE SCALE GENOMIC DNA]</scope>
    <source>
        <strain evidence="3 4">BR7-21</strain>
    </source>
</reference>
<evidence type="ECO:0000313" key="3">
    <source>
        <dbReference type="EMBL" id="QEC49965.1"/>
    </source>
</evidence>
<dbReference type="EMBL" id="CP042430">
    <property type="protein sequence ID" value="QEC49965.1"/>
    <property type="molecule type" value="Genomic_DNA"/>
</dbReference>
<dbReference type="OrthoDB" id="8168962at2"/>
<feature type="transmembrane region" description="Helical" evidence="1">
    <location>
        <begin position="314"/>
        <end position="333"/>
    </location>
</feature>
<feature type="transmembrane region" description="Helical" evidence="1">
    <location>
        <begin position="354"/>
        <end position="376"/>
    </location>
</feature>
<name>A0A5B8UAA2_9ACTN</name>
<dbReference type="AlphaFoldDB" id="A0A5B8UAA2"/>
<keyword evidence="1" id="KW-1133">Transmembrane helix</keyword>
<dbReference type="Proteomes" id="UP000321805">
    <property type="component" value="Chromosome"/>
</dbReference>
<keyword evidence="2" id="KW-0732">Signal</keyword>
<dbReference type="GO" id="GO:0016787">
    <property type="term" value="F:hydrolase activity"/>
    <property type="evidence" value="ECO:0007669"/>
    <property type="project" value="UniProtKB-KW"/>
</dbReference>
<sequence length="474" mass="50488">MSRARLGARVALLVTAAALALPAAASAHGLVGKQDLPIPRWLFAWAAAVVLVASFVGLAVLWAVPRLQHVVEHRVAGVPRILEVLAGMVGVAAFALTVYAGFAGTQSATANLAPTVIYVLFWVGFPFASALLGDVFRAFNPWLAVGKAVGWASRRLGGADAGLDPLPYPPALGRWPAVVGILVFAWVELVYANKDDPTKLAIMAVAYAAVQLVGQSLYGVEAWSRRGDAFGVYFGLFACVSPLHWHDRALWRRPPLGGVPSLTPVAGTVALLCTMIGTTSFDGFSQGRLWNSIVPHLQSFFADLGLNAEHALEWAGTVGMLVMVALIGLLYRLGVAGMHTVGRRRPASELAPSFAHTLVPIALAYVVAHYFSLLAYQGQALGALLSDPLGHGSDLLGTRSWTINYTWISATGIWYVQVAALVLGHVAGLTLAHDRALAVFDRVRDATRSQYWMLAVMVAFTSLGLWLLSAAAQQ</sequence>
<dbReference type="KEGG" id="bsol:FSW04_21950"/>
<evidence type="ECO:0000256" key="2">
    <source>
        <dbReference type="SAM" id="SignalP"/>
    </source>
</evidence>
<proteinExistence type="predicted"/>
<gene>
    <name evidence="3" type="ORF">FSW04_21950</name>
</gene>
<evidence type="ECO:0000256" key="1">
    <source>
        <dbReference type="SAM" id="Phobius"/>
    </source>
</evidence>
<feature type="transmembrane region" description="Helical" evidence="1">
    <location>
        <begin position="200"/>
        <end position="218"/>
    </location>
</feature>
<keyword evidence="3" id="KW-0378">Hydrolase</keyword>
<feature type="chain" id="PRO_5023008573" evidence="2">
    <location>
        <begin position="28"/>
        <end position="474"/>
    </location>
</feature>
<feature type="transmembrane region" description="Helical" evidence="1">
    <location>
        <begin position="230"/>
        <end position="246"/>
    </location>
</feature>
<feature type="transmembrane region" description="Helical" evidence="1">
    <location>
        <begin position="451"/>
        <end position="472"/>
    </location>
</feature>
<keyword evidence="1" id="KW-0812">Transmembrane</keyword>
<accession>A0A5B8UAA2</accession>
<keyword evidence="4" id="KW-1185">Reference proteome</keyword>
<feature type="transmembrane region" description="Helical" evidence="1">
    <location>
        <begin position="412"/>
        <end position="431"/>
    </location>
</feature>
<feature type="transmembrane region" description="Helical" evidence="1">
    <location>
        <begin position="108"/>
        <end position="128"/>
    </location>
</feature>
<feature type="signal peptide" evidence="2">
    <location>
        <begin position="1"/>
        <end position="27"/>
    </location>
</feature>
<dbReference type="RefSeq" id="WP_146922330.1">
    <property type="nucleotide sequence ID" value="NZ_CP042430.1"/>
</dbReference>
<evidence type="ECO:0000313" key="4">
    <source>
        <dbReference type="Proteomes" id="UP000321805"/>
    </source>
</evidence>
<feature type="transmembrane region" description="Helical" evidence="1">
    <location>
        <begin position="173"/>
        <end position="193"/>
    </location>
</feature>
<keyword evidence="1" id="KW-0472">Membrane</keyword>
<protein>
    <submittedName>
        <fullName evidence="3">Fenitrothion hydrolase</fullName>
    </submittedName>
</protein>
<feature type="transmembrane region" description="Helical" evidence="1">
    <location>
        <begin position="258"/>
        <end position="281"/>
    </location>
</feature>